<feature type="signal peptide" evidence="1">
    <location>
        <begin position="1"/>
        <end position="21"/>
    </location>
</feature>
<keyword evidence="3" id="KW-1185">Reference proteome</keyword>
<name>A0A5C6DLZ9_9BACT</name>
<dbReference type="InterPro" id="IPR021787">
    <property type="entry name" value="DUF3352"/>
</dbReference>
<organism evidence="2 3">
    <name type="scientific">Novipirellula artificiosorum</name>
    <dbReference type="NCBI Taxonomy" id="2528016"/>
    <lineage>
        <taxon>Bacteria</taxon>
        <taxon>Pseudomonadati</taxon>
        <taxon>Planctomycetota</taxon>
        <taxon>Planctomycetia</taxon>
        <taxon>Pirellulales</taxon>
        <taxon>Pirellulaceae</taxon>
        <taxon>Novipirellula</taxon>
    </lineage>
</organism>
<feature type="chain" id="PRO_5023016421" description="DUF3352 domain-containing protein" evidence="1">
    <location>
        <begin position="22"/>
        <end position="597"/>
    </location>
</feature>
<keyword evidence="1" id="KW-0732">Signal</keyword>
<dbReference type="EMBL" id="SJPV01000005">
    <property type="protein sequence ID" value="TWU37164.1"/>
    <property type="molecule type" value="Genomic_DNA"/>
</dbReference>
<dbReference type="Proteomes" id="UP000319143">
    <property type="component" value="Unassembled WGS sequence"/>
</dbReference>
<evidence type="ECO:0008006" key="4">
    <source>
        <dbReference type="Google" id="ProtNLM"/>
    </source>
</evidence>
<dbReference type="RefSeq" id="WP_197231371.1">
    <property type="nucleotide sequence ID" value="NZ_SJPV01000005.1"/>
</dbReference>
<sequence precursor="true">MFRVALLIASATFLLTSRPTAAETPAVTQWVSPDAWIVAEISRPDVLVDRAFRDDVVQAVTSLSAYQDAMADPDAQQAIFLLNYFKGRFECDFATLLKKAAGGNITLALGPNDSNLLVVEGEDAKLINEIHEFFLSHARDDAKALGQGDPVKSAIYQGVTGWSLAPNEMHAIIDNRLLVSNKPEVLKAAIDRRANSSLPCFADSESYKKAKAAASVDAVATVYANMEVLKQVPDLKRALSENENPLATLLLAPLQRSLREASWLIITAEVNGDAIQLEMTTDGSVGYPAAVDGFALPQQADDGAMPNFVVPGQIAGISLYRDLYRYYAAKDELFPERTSGIIFFENMMGIFFTGRDLTEEVLAETQPQLCVVVAEQRYAENVGTPLLQLPGFAVVLKMRDRDRFAPIIEEAWQKAIGLVNFTRGQQAEPGLIIDKPQHADVIYTTAAFSVFGDHDRSNVDSRFNFQPTLAMPGDYLILSSSDSLTQDLIDQIAERSDMKPVPSSHSLVVLSGPQLAAILNANFDAMVRNNMVEDGNTREQAEQQQKVLIAILQHLRNVSIDASTKEGKSHAVLKIEFALDSEPMTPHTSERSQQGDQ</sequence>
<comment type="caution">
    <text evidence="2">The sequence shown here is derived from an EMBL/GenBank/DDBJ whole genome shotgun (WGS) entry which is preliminary data.</text>
</comment>
<gene>
    <name evidence="2" type="ORF">Poly41_32910</name>
</gene>
<evidence type="ECO:0000256" key="1">
    <source>
        <dbReference type="SAM" id="SignalP"/>
    </source>
</evidence>
<accession>A0A5C6DLZ9</accession>
<reference evidence="2 3" key="1">
    <citation type="submission" date="2019-02" db="EMBL/GenBank/DDBJ databases">
        <title>Deep-cultivation of Planctomycetes and their phenomic and genomic characterization uncovers novel biology.</title>
        <authorList>
            <person name="Wiegand S."/>
            <person name="Jogler M."/>
            <person name="Boedeker C."/>
            <person name="Pinto D."/>
            <person name="Vollmers J."/>
            <person name="Rivas-Marin E."/>
            <person name="Kohn T."/>
            <person name="Peeters S.H."/>
            <person name="Heuer A."/>
            <person name="Rast P."/>
            <person name="Oberbeckmann S."/>
            <person name="Bunk B."/>
            <person name="Jeske O."/>
            <person name="Meyerdierks A."/>
            <person name="Storesund J.E."/>
            <person name="Kallscheuer N."/>
            <person name="Luecker S."/>
            <person name="Lage O.M."/>
            <person name="Pohl T."/>
            <person name="Merkel B.J."/>
            <person name="Hornburger P."/>
            <person name="Mueller R.-W."/>
            <person name="Bruemmer F."/>
            <person name="Labrenz M."/>
            <person name="Spormann A.M."/>
            <person name="Op Den Camp H."/>
            <person name="Overmann J."/>
            <person name="Amann R."/>
            <person name="Jetten M.S.M."/>
            <person name="Mascher T."/>
            <person name="Medema M.H."/>
            <person name="Devos D.P."/>
            <person name="Kaster A.-K."/>
            <person name="Ovreas L."/>
            <person name="Rohde M."/>
            <person name="Galperin M.Y."/>
            <person name="Jogler C."/>
        </authorList>
    </citation>
    <scope>NUCLEOTIDE SEQUENCE [LARGE SCALE GENOMIC DNA]</scope>
    <source>
        <strain evidence="2 3">Poly41</strain>
    </source>
</reference>
<evidence type="ECO:0000313" key="3">
    <source>
        <dbReference type="Proteomes" id="UP000319143"/>
    </source>
</evidence>
<dbReference type="Pfam" id="PF11832">
    <property type="entry name" value="DUF3352"/>
    <property type="match status" value="1"/>
</dbReference>
<proteinExistence type="predicted"/>
<dbReference type="AlphaFoldDB" id="A0A5C6DLZ9"/>
<protein>
    <recommendedName>
        <fullName evidence="4">DUF3352 domain-containing protein</fullName>
    </recommendedName>
</protein>
<evidence type="ECO:0000313" key="2">
    <source>
        <dbReference type="EMBL" id="TWU37164.1"/>
    </source>
</evidence>